<organism evidence="2 3">
    <name type="scientific">Channa striata</name>
    <name type="common">Snakehead murrel</name>
    <name type="synonym">Ophicephalus striatus</name>
    <dbReference type="NCBI Taxonomy" id="64152"/>
    <lineage>
        <taxon>Eukaryota</taxon>
        <taxon>Metazoa</taxon>
        <taxon>Chordata</taxon>
        <taxon>Craniata</taxon>
        <taxon>Vertebrata</taxon>
        <taxon>Euteleostomi</taxon>
        <taxon>Actinopterygii</taxon>
        <taxon>Neopterygii</taxon>
        <taxon>Teleostei</taxon>
        <taxon>Neoteleostei</taxon>
        <taxon>Acanthomorphata</taxon>
        <taxon>Anabantaria</taxon>
        <taxon>Anabantiformes</taxon>
        <taxon>Channoidei</taxon>
        <taxon>Channidae</taxon>
        <taxon>Channa</taxon>
    </lineage>
</organism>
<dbReference type="Proteomes" id="UP001187415">
    <property type="component" value="Unassembled WGS sequence"/>
</dbReference>
<accession>A0AA88SM07</accession>
<comment type="caution">
    <text evidence="2">The sequence shown here is derived from an EMBL/GenBank/DDBJ whole genome shotgun (WGS) entry which is preliminary data.</text>
</comment>
<proteinExistence type="predicted"/>
<gene>
    <name evidence="2" type="ORF">Q5P01_015360</name>
</gene>
<evidence type="ECO:0000313" key="2">
    <source>
        <dbReference type="EMBL" id="KAK2838148.1"/>
    </source>
</evidence>
<feature type="compositionally biased region" description="Low complexity" evidence="1">
    <location>
        <begin position="28"/>
        <end position="37"/>
    </location>
</feature>
<sequence>MASSSSCRPLPVALGPPDVPSTFTTCGPSSPSSLHPSPRLRRPRRVLYPACQSRRPPLREAPDQALRWLLLLSALVFLQIYSEDTNICSDLQSQCPDPAACQSQAEDGSLSTARGWTGEEPWRVQTVGGASENQLECVVS</sequence>
<name>A0AA88SM07_CHASR</name>
<dbReference type="AlphaFoldDB" id="A0AA88SM07"/>
<feature type="region of interest" description="Disordered" evidence="1">
    <location>
        <begin position="1"/>
        <end position="40"/>
    </location>
</feature>
<dbReference type="EMBL" id="JAUPFM010000011">
    <property type="protein sequence ID" value="KAK2838148.1"/>
    <property type="molecule type" value="Genomic_DNA"/>
</dbReference>
<reference evidence="2" key="1">
    <citation type="submission" date="2023-07" db="EMBL/GenBank/DDBJ databases">
        <title>Chromosome-level Genome Assembly of Striped Snakehead (Channa striata).</title>
        <authorList>
            <person name="Liu H."/>
        </authorList>
    </citation>
    <scope>NUCLEOTIDE SEQUENCE</scope>
    <source>
        <strain evidence="2">Gz</strain>
        <tissue evidence="2">Muscle</tissue>
    </source>
</reference>
<evidence type="ECO:0000256" key="1">
    <source>
        <dbReference type="SAM" id="MobiDB-lite"/>
    </source>
</evidence>
<evidence type="ECO:0000313" key="3">
    <source>
        <dbReference type="Proteomes" id="UP001187415"/>
    </source>
</evidence>
<keyword evidence="3" id="KW-1185">Reference proteome</keyword>
<protein>
    <submittedName>
        <fullName evidence="2">Uncharacterized protein</fullName>
    </submittedName>
</protein>